<gene>
    <name evidence="1" type="ORF">N482_24425</name>
</gene>
<dbReference type="SUPFAM" id="SSF53098">
    <property type="entry name" value="Ribonuclease H-like"/>
    <property type="match status" value="1"/>
</dbReference>
<dbReference type="EMBL" id="AUXT01000063">
    <property type="protein sequence ID" value="KZN54759.1"/>
    <property type="molecule type" value="Genomic_DNA"/>
</dbReference>
<evidence type="ECO:0000313" key="1">
    <source>
        <dbReference type="EMBL" id="KZN54759.1"/>
    </source>
</evidence>
<name>A0A167G9R8_9GAMM</name>
<proteinExistence type="predicted"/>
<protein>
    <submittedName>
        <fullName evidence="1">Uncharacterized protein</fullName>
    </submittedName>
</protein>
<dbReference type="Proteomes" id="UP000076587">
    <property type="component" value="Unassembled WGS sequence"/>
</dbReference>
<comment type="caution">
    <text evidence="1">The sequence shown here is derived from an EMBL/GenBank/DDBJ whole genome shotgun (WGS) entry which is preliminary data.</text>
</comment>
<reference evidence="1 2" key="1">
    <citation type="submission" date="2013-07" db="EMBL/GenBank/DDBJ databases">
        <title>Comparative Genomic and Metabolomic Analysis of Twelve Strains of Pseudoalteromonas luteoviolacea.</title>
        <authorList>
            <person name="Vynne N.G."/>
            <person name="Mansson M."/>
            <person name="Gram L."/>
        </authorList>
    </citation>
    <scope>NUCLEOTIDE SEQUENCE [LARGE SCALE GENOMIC DNA]</scope>
    <source>
        <strain evidence="1 2">NCIMB 1942</strain>
    </source>
</reference>
<dbReference type="PATRIC" id="fig|1365253.3.peg.1021"/>
<accession>A0A167G9R8</accession>
<evidence type="ECO:0000313" key="2">
    <source>
        <dbReference type="Proteomes" id="UP000076587"/>
    </source>
</evidence>
<organism evidence="1 2">
    <name type="scientific">Pseudoalteromonas luteoviolacea NCIMB 1942</name>
    <dbReference type="NCBI Taxonomy" id="1365253"/>
    <lineage>
        <taxon>Bacteria</taxon>
        <taxon>Pseudomonadati</taxon>
        <taxon>Pseudomonadota</taxon>
        <taxon>Gammaproteobacteria</taxon>
        <taxon>Alteromonadales</taxon>
        <taxon>Pseudoalteromonadaceae</taxon>
        <taxon>Pseudoalteromonas</taxon>
    </lineage>
</organism>
<dbReference type="AlphaFoldDB" id="A0A167G9R8"/>
<dbReference type="InterPro" id="IPR012337">
    <property type="entry name" value="RNaseH-like_sf"/>
</dbReference>
<sequence>MLVSKGHKLLKRDKKHGYKEPWLLVSSLPKRHNFLEKVLNLYGMRMQIEAGLETKKVLGLV</sequence>